<keyword evidence="2" id="KW-1185">Reference proteome</keyword>
<proteinExistence type="predicted"/>
<gene>
    <name evidence="1" type="ORF">IQ276_32305</name>
</gene>
<evidence type="ECO:0000313" key="2">
    <source>
        <dbReference type="Proteomes" id="UP000622533"/>
    </source>
</evidence>
<protein>
    <submittedName>
        <fullName evidence="1">Uncharacterized protein</fullName>
    </submittedName>
</protein>
<evidence type="ECO:0000313" key="1">
    <source>
        <dbReference type="EMBL" id="MBE9026930.1"/>
    </source>
</evidence>
<dbReference type="AlphaFoldDB" id="A0A8J6ZTX5"/>
<reference evidence="1" key="1">
    <citation type="submission" date="2020-10" db="EMBL/GenBank/DDBJ databases">
        <authorList>
            <person name="Castelo-Branco R."/>
            <person name="Eusebio N."/>
            <person name="Adriana R."/>
            <person name="Vieira A."/>
            <person name="Brugerolle De Fraissinette N."/>
            <person name="Rezende De Castro R."/>
            <person name="Schneider M.P."/>
            <person name="Vasconcelos V."/>
            <person name="Leao P.N."/>
        </authorList>
    </citation>
    <scope>NUCLEOTIDE SEQUENCE</scope>
    <source>
        <strain evidence="1">LEGE 12446</strain>
    </source>
</reference>
<name>A0A8J6ZTX5_DESMC</name>
<dbReference type="RefSeq" id="WP_193923756.1">
    <property type="nucleotide sequence ID" value="NZ_JADEXS020000001.1"/>
</dbReference>
<comment type="caution">
    <text evidence="1">The sequence shown here is derived from an EMBL/GenBank/DDBJ whole genome shotgun (WGS) entry which is preliminary data.</text>
</comment>
<organism evidence="1 2">
    <name type="scientific">Desmonostoc muscorum LEGE 12446</name>
    <dbReference type="NCBI Taxonomy" id="1828758"/>
    <lineage>
        <taxon>Bacteria</taxon>
        <taxon>Bacillati</taxon>
        <taxon>Cyanobacteriota</taxon>
        <taxon>Cyanophyceae</taxon>
        <taxon>Nostocales</taxon>
        <taxon>Nostocaceae</taxon>
        <taxon>Desmonostoc</taxon>
    </lineage>
</organism>
<dbReference type="EMBL" id="JADEXS010000733">
    <property type="protein sequence ID" value="MBE9026930.1"/>
    <property type="molecule type" value="Genomic_DNA"/>
</dbReference>
<sequence>MKLSSRLRQSIAEDISLKLQQGTNPAPLGVLKHCSVLETKGLIVLQGECATKTPKNQAFTSLD</sequence>
<accession>A0A8J6ZTX5</accession>
<dbReference type="Proteomes" id="UP000622533">
    <property type="component" value="Unassembled WGS sequence"/>
</dbReference>